<dbReference type="Proteomes" id="UP000076630">
    <property type="component" value="Unassembled WGS sequence"/>
</dbReference>
<dbReference type="EMBL" id="LQNU01000041">
    <property type="protein sequence ID" value="KZE82877.1"/>
    <property type="molecule type" value="Genomic_DNA"/>
</dbReference>
<dbReference type="AlphaFoldDB" id="A0A164A2G7"/>
<protein>
    <submittedName>
        <fullName evidence="1">Uncharacterized protein</fullName>
    </submittedName>
</protein>
<evidence type="ECO:0000313" key="2">
    <source>
        <dbReference type="Proteomes" id="UP000076630"/>
    </source>
</evidence>
<organism evidence="1 2">
    <name type="scientific">Myroides marinus</name>
    <dbReference type="NCBI Taxonomy" id="703342"/>
    <lineage>
        <taxon>Bacteria</taxon>
        <taxon>Pseudomonadati</taxon>
        <taxon>Bacteroidota</taxon>
        <taxon>Flavobacteriia</taxon>
        <taxon>Flavobacteriales</taxon>
        <taxon>Flavobacteriaceae</taxon>
        <taxon>Myroides</taxon>
    </lineage>
</organism>
<keyword evidence="2" id="KW-1185">Reference proteome</keyword>
<dbReference type="RefSeq" id="WP_038986914.1">
    <property type="nucleotide sequence ID" value="NZ_JWJO01000037.1"/>
</dbReference>
<accession>A0A164A2G7</accession>
<sequence length="92" mass="10923">MRRLSYDYSNMSKEEVAVLYEQMEERVQLFMEECTSMSKTNYTIDALKILISDKKEQDIKEWCSMTVEDGKLTDDYIGYVVKEVEENGKENR</sequence>
<evidence type="ECO:0000313" key="1">
    <source>
        <dbReference type="EMBL" id="KZE82877.1"/>
    </source>
</evidence>
<proteinExistence type="predicted"/>
<reference evidence="1 2" key="1">
    <citation type="submission" date="2016-01" db="EMBL/GenBank/DDBJ databases">
        <title>Whole genome sequencing of Myroides marinus L41.</title>
        <authorList>
            <person name="Hong K.W."/>
        </authorList>
    </citation>
    <scope>NUCLEOTIDE SEQUENCE [LARGE SCALE GENOMIC DNA]</scope>
    <source>
        <strain evidence="1 2">L41</strain>
    </source>
</reference>
<gene>
    <name evidence="1" type="ORF">AV926_04835</name>
</gene>
<comment type="caution">
    <text evidence="1">The sequence shown here is derived from an EMBL/GenBank/DDBJ whole genome shotgun (WGS) entry which is preliminary data.</text>
</comment>
<name>A0A164A2G7_9FLAO</name>